<reference evidence="2" key="1">
    <citation type="submission" date="2020-06" db="EMBL/GenBank/DDBJ databases">
        <authorList>
            <person name="Li T."/>
            <person name="Hu X."/>
            <person name="Zhang T."/>
            <person name="Song X."/>
            <person name="Zhang H."/>
            <person name="Dai N."/>
            <person name="Sheng W."/>
            <person name="Hou X."/>
            <person name="Wei L."/>
        </authorList>
    </citation>
    <scope>NUCLEOTIDE SEQUENCE</scope>
    <source>
        <strain evidence="2">G02</strain>
        <tissue evidence="2">Leaf</tissue>
    </source>
</reference>
<feature type="region of interest" description="Disordered" evidence="1">
    <location>
        <begin position="1"/>
        <end position="25"/>
    </location>
</feature>
<accession>A0AAW2LQ01</accession>
<name>A0AAW2LQ01_SESRA</name>
<feature type="compositionally biased region" description="Low complexity" evidence="1">
    <location>
        <begin position="14"/>
        <end position="23"/>
    </location>
</feature>
<sequence>MKGVTREKRKGKSTADTAASSLALPPPPHWLCPGARRLPASSAIHLVVHTTDHHSINAKIGPFAERKEGFVLGCEILFRCLPLFTFHRISDDLFVSHSIHDQER</sequence>
<comment type="caution">
    <text evidence="2">The sequence shown here is derived from an EMBL/GenBank/DDBJ whole genome shotgun (WGS) entry which is preliminary data.</text>
</comment>
<evidence type="ECO:0000256" key="1">
    <source>
        <dbReference type="SAM" id="MobiDB-lite"/>
    </source>
</evidence>
<reference evidence="2" key="2">
    <citation type="journal article" date="2024" name="Plant">
        <title>Genomic evolution and insights into agronomic trait innovations of Sesamum species.</title>
        <authorList>
            <person name="Miao H."/>
            <person name="Wang L."/>
            <person name="Qu L."/>
            <person name="Liu H."/>
            <person name="Sun Y."/>
            <person name="Le M."/>
            <person name="Wang Q."/>
            <person name="Wei S."/>
            <person name="Zheng Y."/>
            <person name="Lin W."/>
            <person name="Duan Y."/>
            <person name="Cao H."/>
            <person name="Xiong S."/>
            <person name="Wang X."/>
            <person name="Wei L."/>
            <person name="Li C."/>
            <person name="Ma Q."/>
            <person name="Ju M."/>
            <person name="Zhao R."/>
            <person name="Li G."/>
            <person name="Mu C."/>
            <person name="Tian Q."/>
            <person name="Mei H."/>
            <person name="Zhang T."/>
            <person name="Gao T."/>
            <person name="Zhang H."/>
        </authorList>
    </citation>
    <scope>NUCLEOTIDE SEQUENCE</scope>
    <source>
        <strain evidence="2">G02</strain>
    </source>
</reference>
<evidence type="ECO:0000313" key="2">
    <source>
        <dbReference type="EMBL" id="KAL0321254.1"/>
    </source>
</evidence>
<gene>
    <name evidence="2" type="ORF">Sradi_5386900</name>
</gene>
<proteinExistence type="predicted"/>
<dbReference type="EMBL" id="JACGWJ010000024">
    <property type="protein sequence ID" value="KAL0321254.1"/>
    <property type="molecule type" value="Genomic_DNA"/>
</dbReference>
<organism evidence="2">
    <name type="scientific">Sesamum radiatum</name>
    <name type="common">Black benniseed</name>
    <dbReference type="NCBI Taxonomy" id="300843"/>
    <lineage>
        <taxon>Eukaryota</taxon>
        <taxon>Viridiplantae</taxon>
        <taxon>Streptophyta</taxon>
        <taxon>Embryophyta</taxon>
        <taxon>Tracheophyta</taxon>
        <taxon>Spermatophyta</taxon>
        <taxon>Magnoliopsida</taxon>
        <taxon>eudicotyledons</taxon>
        <taxon>Gunneridae</taxon>
        <taxon>Pentapetalae</taxon>
        <taxon>asterids</taxon>
        <taxon>lamiids</taxon>
        <taxon>Lamiales</taxon>
        <taxon>Pedaliaceae</taxon>
        <taxon>Sesamum</taxon>
    </lineage>
</organism>
<protein>
    <submittedName>
        <fullName evidence="2">Uncharacterized protein</fullName>
    </submittedName>
</protein>
<dbReference type="AlphaFoldDB" id="A0AAW2LQ01"/>